<dbReference type="GO" id="GO:0016874">
    <property type="term" value="F:ligase activity"/>
    <property type="evidence" value="ECO:0007669"/>
    <property type="project" value="UniProtKB-KW"/>
</dbReference>
<organism evidence="5 6">
    <name type="scientific">Isoptericola cucumis</name>
    <dbReference type="NCBI Taxonomy" id="1776856"/>
    <lineage>
        <taxon>Bacteria</taxon>
        <taxon>Bacillati</taxon>
        <taxon>Actinomycetota</taxon>
        <taxon>Actinomycetes</taxon>
        <taxon>Micrococcales</taxon>
        <taxon>Promicromonosporaceae</taxon>
        <taxon>Isoptericola</taxon>
    </lineage>
</organism>
<evidence type="ECO:0000313" key="6">
    <source>
        <dbReference type="Proteomes" id="UP000632535"/>
    </source>
</evidence>
<dbReference type="Pfam" id="PF13193">
    <property type="entry name" value="AMP-binding_C"/>
    <property type="match status" value="1"/>
</dbReference>
<evidence type="ECO:0000256" key="1">
    <source>
        <dbReference type="ARBA" id="ARBA00006432"/>
    </source>
</evidence>
<dbReference type="PANTHER" id="PTHR43201">
    <property type="entry name" value="ACYL-COA SYNTHETASE"/>
    <property type="match status" value="1"/>
</dbReference>
<gene>
    <name evidence="5" type="ORF">GCM10007368_31280</name>
</gene>
<keyword evidence="6" id="KW-1185">Reference proteome</keyword>
<evidence type="ECO:0000259" key="4">
    <source>
        <dbReference type="Pfam" id="PF13193"/>
    </source>
</evidence>
<dbReference type="Gene3D" id="3.30.300.30">
    <property type="match status" value="1"/>
</dbReference>
<dbReference type="Pfam" id="PF00501">
    <property type="entry name" value="AMP-binding"/>
    <property type="match status" value="1"/>
</dbReference>
<accession>A0ABQ2BBH7</accession>
<evidence type="ECO:0000313" key="5">
    <source>
        <dbReference type="EMBL" id="GGI10446.1"/>
    </source>
</evidence>
<dbReference type="EMBL" id="BMDG01000011">
    <property type="protein sequence ID" value="GGI10446.1"/>
    <property type="molecule type" value="Genomic_DNA"/>
</dbReference>
<sequence length="525" mass="54753">MSVTTTQVIAGRDVAEELAALAAHRPDRLYAVAGGRRVTVADLDAAVDRVCEVLADAGIGQDARVAVALPNTVEHVATVFALLRRGALWVPLNPRLKGAPLAHLLRDSGATHLVAQDGADVVGAVAAVWQEEHGAGLDDGAVLAVDDASPVAAEAGGAGGRPGTVTRLQRLPGAPGGAVPGTSLLLYTSGTTGPPKGVRVSQSMLRAAAVGALEVTRARAGDVLYVWEPIFHVGGAQTLLMPLYEDVSLALARRFSASGFWADVVATGATHVHYLGGILQILLQRPASELERRHRVRVAWGAGATPAIGEEARRRFGFAVHECYGMTETSSIVTVNPDGPDQGVGRPLPWFEVRAGDGAGGPGEILVRAAVPGLLTPGYLGNPEASAAARDGDWFRTGDTGLLDADGNLHFHGRASDSVRVRGENVSAWQVEDVYGRHPDVDRCAVVGVAADVGEQEMLLLVVLRDGARTDLRSVVSWGADQLAPFQVPRYVRALDGLPLTPSQRVAKHELPRGLDGAVDCAAGG</sequence>
<dbReference type="InterPro" id="IPR000873">
    <property type="entry name" value="AMP-dep_synth/lig_dom"/>
</dbReference>
<name>A0ABQ2BBH7_9MICO</name>
<evidence type="ECO:0000256" key="2">
    <source>
        <dbReference type="ARBA" id="ARBA00022598"/>
    </source>
</evidence>
<feature type="domain" description="AMP-dependent synthetase/ligase" evidence="3">
    <location>
        <begin position="22"/>
        <end position="380"/>
    </location>
</feature>
<proteinExistence type="inferred from homology"/>
<dbReference type="InterPro" id="IPR020845">
    <property type="entry name" value="AMP-binding_CS"/>
</dbReference>
<dbReference type="PANTHER" id="PTHR43201:SF5">
    <property type="entry name" value="MEDIUM-CHAIN ACYL-COA LIGASE ACSF2, MITOCHONDRIAL"/>
    <property type="match status" value="1"/>
</dbReference>
<feature type="domain" description="AMP-binding enzyme C-terminal" evidence="4">
    <location>
        <begin position="430"/>
        <end position="503"/>
    </location>
</feature>
<keyword evidence="2 5" id="KW-0436">Ligase</keyword>
<dbReference type="RefSeq" id="WP_188524645.1">
    <property type="nucleotide sequence ID" value="NZ_BMDG01000011.1"/>
</dbReference>
<evidence type="ECO:0000259" key="3">
    <source>
        <dbReference type="Pfam" id="PF00501"/>
    </source>
</evidence>
<dbReference type="SUPFAM" id="SSF56801">
    <property type="entry name" value="Acetyl-CoA synthetase-like"/>
    <property type="match status" value="1"/>
</dbReference>
<comment type="similarity">
    <text evidence="1">Belongs to the ATP-dependent AMP-binding enzyme family.</text>
</comment>
<dbReference type="Proteomes" id="UP000632535">
    <property type="component" value="Unassembled WGS sequence"/>
</dbReference>
<comment type="caution">
    <text evidence="5">The sequence shown here is derived from an EMBL/GenBank/DDBJ whole genome shotgun (WGS) entry which is preliminary data.</text>
</comment>
<dbReference type="PROSITE" id="PS00455">
    <property type="entry name" value="AMP_BINDING"/>
    <property type="match status" value="1"/>
</dbReference>
<dbReference type="InterPro" id="IPR042099">
    <property type="entry name" value="ANL_N_sf"/>
</dbReference>
<reference evidence="6" key="1">
    <citation type="journal article" date="2019" name="Int. J. Syst. Evol. Microbiol.">
        <title>The Global Catalogue of Microorganisms (GCM) 10K type strain sequencing project: providing services to taxonomists for standard genome sequencing and annotation.</title>
        <authorList>
            <consortium name="The Broad Institute Genomics Platform"/>
            <consortium name="The Broad Institute Genome Sequencing Center for Infectious Disease"/>
            <person name="Wu L."/>
            <person name="Ma J."/>
        </authorList>
    </citation>
    <scope>NUCLEOTIDE SEQUENCE [LARGE SCALE GENOMIC DNA]</scope>
    <source>
        <strain evidence="6">CCM 8653</strain>
    </source>
</reference>
<dbReference type="Gene3D" id="3.40.50.12780">
    <property type="entry name" value="N-terminal domain of ligase-like"/>
    <property type="match status" value="1"/>
</dbReference>
<protein>
    <submittedName>
        <fullName evidence="5">ATP-dependent acyl-CoA ligase</fullName>
    </submittedName>
</protein>
<dbReference type="InterPro" id="IPR025110">
    <property type="entry name" value="AMP-bd_C"/>
</dbReference>
<dbReference type="InterPro" id="IPR045851">
    <property type="entry name" value="AMP-bd_C_sf"/>
</dbReference>